<organism evidence="2 3">
    <name type="scientific">Tripterygium wilfordii</name>
    <name type="common">Thunder God vine</name>
    <dbReference type="NCBI Taxonomy" id="458696"/>
    <lineage>
        <taxon>Eukaryota</taxon>
        <taxon>Viridiplantae</taxon>
        <taxon>Streptophyta</taxon>
        <taxon>Embryophyta</taxon>
        <taxon>Tracheophyta</taxon>
        <taxon>Spermatophyta</taxon>
        <taxon>Magnoliopsida</taxon>
        <taxon>eudicotyledons</taxon>
        <taxon>Gunneridae</taxon>
        <taxon>Pentapetalae</taxon>
        <taxon>rosids</taxon>
        <taxon>fabids</taxon>
        <taxon>Celastrales</taxon>
        <taxon>Celastraceae</taxon>
        <taxon>Tripterygium</taxon>
    </lineage>
</organism>
<feature type="transmembrane region" description="Helical" evidence="1">
    <location>
        <begin position="42"/>
        <end position="61"/>
    </location>
</feature>
<dbReference type="PANTHER" id="PTHR37245">
    <property type="entry name" value="PAMP-INDUCED SECRETED PEPTIDE 1"/>
    <property type="match status" value="1"/>
</dbReference>
<evidence type="ECO:0000313" key="2">
    <source>
        <dbReference type="EMBL" id="KAF5733903.1"/>
    </source>
</evidence>
<dbReference type="EMBL" id="JAAARO010000016">
    <property type="protein sequence ID" value="KAF5733903.1"/>
    <property type="molecule type" value="Genomic_DNA"/>
</dbReference>
<dbReference type="PANTHER" id="PTHR37245:SF4">
    <property type="entry name" value="PAMP-INDUCED SECRETED PEPTIDE 1"/>
    <property type="match status" value="1"/>
</dbReference>
<dbReference type="InParanoid" id="A0A7J7CIK5"/>
<keyword evidence="1" id="KW-0472">Membrane</keyword>
<reference evidence="2 3" key="1">
    <citation type="journal article" date="2020" name="Nat. Commun.">
        <title>Genome of Tripterygium wilfordii and identification of cytochrome P450 involved in triptolide biosynthesis.</title>
        <authorList>
            <person name="Tu L."/>
            <person name="Su P."/>
            <person name="Zhang Z."/>
            <person name="Gao L."/>
            <person name="Wang J."/>
            <person name="Hu T."/>
            <person name="Zhou J."/>
            <person name="Zhang Y."/>
            <person name="Zhao Y."/>
            <person name="Liu Y."/>
            <person name="Song Y."/>
            <person name="Tong Y."/>
            <person name="Lu Y."/>
            <person name="Yang J."/>
            <person name="Xu C."/>
            <person name="Jia M."/>
            <person name="Peters R.J."/>
            <person name="Huang L."/>
            <person name="Gao W."/>
        </authorList>
    </citation>
    <scope>NUCLEOTIDE SEQUENCE [LARGE SCALE GENOMIC DNA]</scope>
    <source>
        <strain evidence="3">cv. XIE 37</strain>
        <tissue evidence="2">Leaf</tissue>
    </source>
</reference>
<sequence length="113" mass="12479">MLQQPILCFPSTTQENTHFFKTLQLFLGIFSWLSLKMKTSTTTLLMIILVISVAILSHVGVVQAARVLAESEDVFANANHLETYPSVYDKAKTTMACWLQRLASGPSPKGPGH</sequence>
<name>A0A7J7CIK5_TRIWF</name>
<keyword evidence="1" id="KW-0812">Transmembrane</keyword>
<keyword evidence="3" id="KW-1185">Reference proteome</keyword>
<proteinExistence type="predicted"/>
<comment type="caution">
    <text evidence="2">The sequence shown here is derived from an EMBL/GenBank/DDBJ whole genome shotgun (WGS) entry which is preliminary data.</text>
</comment>
<protein>
    <submittedName>
        <fullName evidence="2">Uncharacterized protein</fullName>
    </submittedName>
</protein>
<accession>A0A7J7CIK5</accession>
<dbReference type="InterPro" id="IPR040273">
    <property type="entry name" value="PIP1"/>
</dbReference>
<dbReference type="GO" id="GO:0006952">
    <property type="term" value="P:defense response"/>
    <property type="evidence" value="ECO:0007669"/>
    <property type="project" value="InterPro"/>
</dbReference>
<dbReference type="Proteomes" id="UP000593562">
    <property type="component" value="Unassembled WGS sequence"/>
</dbReference>
<evidence type="ECO:0000313" key="3">
    <source>
        <dbReference type="Proteomes" id="UP000593562"/>
    </source>
</evidence>
<evidence type="ECO:0000256" key="1">
    <source>
        <dbReference type="SAM" id="Phobius"/>
    </source>
</evidence>
<dbReference type="AlphaFoldDB" id="A0A7J7CIK5"/>
<gene>
    <name evidence="2" type="ORF">HS088_TW16G00344</name>
</gene>
<keyword evidence="1" id="KW-1133">Transmembrane helix</keyword>